<evidence type="ECO:0000313" key="1">
    <source>
        <dbReference type="EMBL" id="MDQ9170894.1"/>
    </source>
</evidence>
<proteinExistence type="predicted"/>
<comment type="caution">
    <text evidence="1">The sequence shown here is derived from an EMBL/GenBank/DDBJ whole genome shotgun (WGS) entry which is preliminary data.</text>
</comment>
<organism evidence="1 2">
    <name type="scientific">Keguizhuia sedimenti</name>
    <dbReference type="NCBI Taxonomy" id="3064264"/>
    <lineage>
        <taxon>Bacteria</taxon>
        <taxon>Pseudomonadati</taxon>
        <taxon>Pseudomonadota</taxon>
        <taxon>Betaproteobacteria</taxon>
        <taxon>Burkholderiales</taxon>
        <taxon>Oxalobacteraceae</taxon>
        <taxon>Keguizhuia</taxon>
    </lineage>
</organism>
<accession>A0ABU1BPS8</accession>
<dbReference type="Proteomes" id="UP001225596">
    <property type="component" value="Unassembled WGS sequence"/>
</dbReference>
<gene>
    <name evidence="1" type="ORF">Q8A64_10780</name>
</gene>
<name>A0ABU1BPS8_9BURK</name>
<dbReference type="EMBL" id="JAUYVH010000006">
    <property type="protein sequence ID" value="MDQ9170894.1"/>
    <property type="molecule type" value="Genomic_DNA"/>
</dbReference>
<protein>
    <submittedName>
        <fullName evidence="1">Uncharacterized protein</fullName>
    </submittedName>
</protein>
<sequence length="107" mass="11998">MLDYFISVIACREFPYKYCIFSMCADQYTGDQDQMEVVKCISVFCGRPFQVNVFTTKLNTSYQPGIIKCPHCGTSTASSPDSLFLTHALSVEEEIRFNSRCGVPQAA</sequence>
<evidence type="ECO:0000313" key="2">
    <source>
        <dbReference type="Proteomes" id="UP001225596"/>
    </source>
</evidence>
<dbReference type="RefSeq" id="WP_338436833.1">
    <property type="nucleotide sequence ID" value="NZ_JAUYVH010000006.1"/>
</dbReference>
<keyword evidence="2" id="KW-1185">Reference proteome</keyword>
<reference evidence="1 2" key="1">
    <citation type="submission" date="2023-08" db="EMBL/GenBank/DDBJ databases">
        <title>Oxalobacteraceae gen .nov., isolated from river sludge outside the plant.</title>
        <authorList>
            <person name="Zhao S.Y."/>
        </authorList>
    </citation>
    <scope>NUCLEOTIDE SEQUENCE [LARGE SCALE GENOMIC DNA]</scope>
    <source>
        <strain evidence="1 2">R-40</strain>
    </source>
</reference>